<keyword evidence="4" id="KW-0436">Ligase</keyword>
<evidence type="ECO:0000256" key="8">
    <source>
        <dbReference type="ARBA" id="ARBA00023146"/>
    </source>
</evidence>
<dbReference type="InterPro" id="IPR002312">
    <property type="entry name" value="Asp/Asn-tRNA-synth_IIb"/>
</dbReference>
<evidence type="ECO:0000256" key="6">
    <source>
        <dbReference type="ARBA" id="ARBA00022840"/>
    </source>
</evidence>
<evidence type="ECO:0000313" key="10">
    <source>
        <dbReference type="EMBL" id="EKC46481.1"/>
    </source>
</evidence>
<dbReference type="PANTHER" id="PTHR43450:SF1">
    <property type="entry name" value="ASPARTATE--TRNA LIGASE, CYTOPLASMIC"/>
    <property type="match status" value="1"/>
</dbReference>
<evidence type="ECO:0000256" key="2">
    <source>
        <dbReference type="ARBA" id="ARBA00005312"/>
    </source>
</evidence>
<dbReference type="InterPro" id="IPR004364">
    <property type="entry name" value="Aa-tRNA-synt_II"/>
</dbReference>
<feature type="domain" description="Aminoacyl-transfer RNA synthetases class-II family profile" evidence="9">
    <location>
        <begin position="136"/>
        <end position="438"/>
    </location>
</feature>
<keyword evidence="8 10" id="KW-0030">Aminoacyl-tRNA synthetase</keyword>
<dbReference type="InterPro" id="IPR006195">
    <property type="entry name" value="aa-tRNA-synth_II"/>
</dbReference>
<dbReference type="PRINTS" id="PR01042">
    <property type="entry name" value="TRNASYNTHASP"/>
</dbReference>
<accession>K1SGI3</accession>
<dbReference type="InterPro" id="IPR045864">
    <property type="entry name" value="aa-tRNA-synth_II/BPL/LPL"/>
</dbReference>
<dbReference type="Gene3D" id="2.40.50.140">
    <property type="entry name" value="Nucleic acid-binding proteins"/>
    <property type="match status" value="1"/>
</dbReference>
<dbReference type="PANTHER" id="PTHR43450">
    <property type="entry name" value="ASPARTYL-TRNA SYNTHETASE"/>
    <property type="match status" value="1"/>
</dbReference>
<dbReference type="Pfam" id="PF00152">
    <property type="entry name" value="tRNA-synt_2"/>
    <property type="match status" value="1"/>
</dbReference>
<dbReference type="Pfam" id="PF01336">
    <property type="entry name" value="tRNA_anti-codon"/>
    <property type="match status" value="1"/>
</dbReference>
<dbReference type="Gene3D" id="3.30.930.10">
    <property type="entry name" value="Bira Bifunctional Protein, Domain 2"/>
    <property type="match status" value="1"/>
</dbReference>
<dbReference type="EMBL" id="AJWZ01011103">
    <property type="protein sequence ID" value="EKC46481.1"/>
    <property type="molecule type" value="Genomic_DNA"/>
</dbReference>
<dbReference type="InterPro" id="IPR004523">
    <property type="entry name" value="Asp-tRNA_synthase_2"/>
</dbReference>
<evidence type="ECO:0000256" key="3">
    <source>
        <dbReference type="ARBA" id="ARBA00022490"/>
    </source>
</evidence>
<keyword evidence="3" id="KW-0963">Cytoplasm</keyword>
<dbReference type="AlphaFoldDB" id="K1SGI3"/>
<dbReference type="InterPro" id="IPR004365">
    <property type="entry name" value="NA-bd_OB_tRNA"/>
</dbReference>
<dbReference type="SUPFAM" id="SSF55681">
    <property type="entry name" value="Class II aaRS and biotin synthetases"/>
    <property type="match status" value="1"/>
</dbReference>
<dbReference type="GO" id="GO:0006422">
    <property type="term" value="P:aspartyl-tRNA aminoacylation"/>
    <property type="evidence" value="ECO:0007669"/>
    <property type="project" value="InterPro"/>
</dbReference>
<comment type="similarity">
    <text evidence="2">Belongs to the class-II aminoacyl-tRNA synthetase family. Type 2 subfamily.</text>
</comment>
<evidence type="ECO:0000256" key="4">
    <source>
        <dbReference type="ARBA" id="ARBA00022598"/>
    </source>
</evidence>
<dbReference type="GO" id="GO:0005524">
    <property type="term" value="F:ATP binding"/>
    <property type="evidence" value="ECO:0007669"/>
    <property type="project" value="UniProtKB-KW"/>
</dbReference>
<evidence type="ECO:0000256" key="1">
    <source>
        <dbReference type="ARBA" id="ARBA00004496"/>
    </source>
</evidence>
<reference evidence="10" key="1">
    <citation type="journal article" date="2013" name="Environ. Microbiol.">
        <title>Microbiota from the distal guts of lean and obese adolescents exhibit partial functional redundancy besides clear differences in community structure.</title>
        <authorList>
            <person name="Ferrer M."/>
            <person name="Ruiz A."/>
            <person name="Lanza F."/>
            <person name="Haange S.B."/>
            <person name="Oberbach A."/>
            <person name="Till H."/>
            <person name="Bargiela R."/>
            <person name="Campoy C."/>
            <person name="Segura M.T."/>
            <person name="Richter M."/>
            <person name="von Bergen M."/>
            <person name="Seifert J."/>
            <person name="Suarez A."/>
        </authorList>
    </citation>
    <scope>NUCLEOTIDE SEQUENCE</scope>
</reference>
<proteinExistence type="inferred from homology"/>
<keyword evidence="5" id="KW-0547">Nucleotide-binding</keyword>
<organism evidence="10">
    <name type="scientific">human gut metagenome</name>
    <dbReference type="NCBI Taxonomy" id="408170"/>
    <lineage>
        <taxon>unclassified sequences</taxon>
        <taxon>metagenomes</taxon>
        <taxon>organismal metagenomes</taxon>
    </lineage>
</organism>
<keyword evidence="7" id="KW-0648">Protein biosynthesis</keyword>
<protein>
    <submittedName>
        <fullName evidence="10">Aspartyl/asparaginyl-tRNA synthetase</fullName>
    </submittedName>
</protein>
<evidence type="ECO:0000259" key="9">
    <source>
        <dbReference type="PROSITE" id="PS50862"/>
    </source>
</evidence>
<dbReference type="PROSITE" id="PS50862">
    <property type="entry name" value="AA_TRNA_LIGASE_II"/>
    <property type="match status" value="1"/>
</dbReference>
<gene>
    <name evidence="10" type="ORF">OBE_16235</name>
</gene>
<comment type="caution">
    <text evidence="10">The sequence shown here is derived from an EMBL/GenBank/DDBJ whole genome shotgun (WGS) entry which is preliminary data.</text>
</comment>
<dbReference type="GO" id="GO:0005829">
    <property type="term" value="C:cytosol"/>
    <property type="evidence" value="ECO:0007669"/>
    <property type="project" value="TreeGrafter"/>
</dbReference>
<sequence length="438" mass="51005">MRIYAKDLNKHLDQKIEFSGFVDSIRNLQWVQFVIVKDLTGKVQVTIEKSEEKNKEMVELIESLPLESTVKITGKLISSPKVKLNGMEIIPEKIEVTSKSEHEIPFNYKNIDGVNLDTRLDYRFIDLRSEKNQLMFMVQSSFIKYMREYLYNNNFIEIHTPKLIGAASESGAEVFEVKYFDRKAYLAQSPQFYKQMAMASGLEKIFEVAPCFRAENSNTSRHATEFTSFDVEFSYINSYEDVMNLEAEMLTYALTKLKEEFGEKVKETFGLDIVVPTLPFPVMKLSDVYKELEERYNYKVPESEKTDLTTEAEKLSYKLAKEKFNHEFLFVVDYPADKRAFYHMRNEEGKLQGYDLIWRGVEITSGAQREHRYEKICENAKSKGLGEDVKFYLEFFKYGCPPHGGFAIGVDRLTMLLLDIPTIKESQFLFRGPNRLNP</sequence>
<keyword evidence="6" id="KW-0067">ATP-binding</keyword>
<dbReference type="HAMAP" id="MF_02075">
    <property type="entry name" value="Asp_tRNA_synth_type2"/>
    <property type="match status" value="1"/>
</dbReference>
<dbReference type="GO" id="GO:0003723">
    <property type="term" value="F:RNA binding"/>
    <property type="evidence" value="ECO:0007669"/>
    <property type="project" value="TreeGrafter"/>
</dbReference>
<name>K1SGI3_9ZZZZ</name>
<dbReference type="InterPro" id="IPR012340">
    <property type="entry name" value="NA-bd_OB-fold"/>
</dbReference>
<dbReference type="NCBIfam" id="TIGR00458">
    <property type="entry name" value="aspS_nondisc"/>
    <property type="match status" value="1"/>
</dbReference>
<dbReference type="SUPFAM" id="SSF50249">
    <property type="entry name" value="Nucleic acid-binding proteins"/>
    <property type="match status" value="1"/>
</dbReference>
<evidence type="ECO:0000256" key="5">
    <source>
        <dbReference type="ARBA" id="ARBA00022741"/>
    </source>
</evidence>
<dbReference type="GO" id="GO:0004815">
    <property type="term" value="F:aspartate-tRNA ligase activity"/>
    <property type="evidence" value="ECO:0007669"/>
    <property type="project" value="InterPro"/>
</dbReference>
<dbReference type="GO" id="GO:0017101">
    <property type="term" value="C:aminoacyl-tRNA synthetase multienzyme complex"/>
    <property type="evidence" value="ECO:0007669"/>
    <property type="project" value="TreeGrafter"/>
</dbReference>
<comment type="subcellular location">
    <subcellularLocation>
        <location evidence="1">Cytoplasm</location>
    </subcellularLocation>
</comment>
<dbReference type="NCBIfam" id="NF003483">
    <property type="entry name" value="PRK05159.1"/>
    <property type="match status" value="1"/>
</dbReference>
<evidence type="ECO:0000256" key="7">
    <source>
        <dbReference type="ARBA" id="ARBA00022917"/>
    </source>
</evidence>